<dbReference type="InterPro" id="IPR036390">
    <property type="entry name" value="WH_DNA-bd_sf"/>
</dbReference>
<sequence>MEASPGEQQGEKLVSLLERLAQVERALLLRRAHRLGLTALQAQLLLHLSERPYGVVALAELLALTPATVSEALTTLERKGFLSRAKDPEDGRRWLLKPTEEGLRMAQALKGYAGPFHQALGKVSHQEGLLLGLTELLAELVRQGTVPETGLCLTCRHLRREKGFFCALLGLALTPWDLRLACPDHTPA</sequence>
<dbReference type="Gene3D" id="1.10.10.10">
    <property type="entry name" value="Winged helix-like DNA-binding domain superfamily/Winged helix DNA-binding domain"/>
    <property type="match status" value="1"/>
</dbReference>
<evidence type="ECO:0000313" key="6">
    <source>
        <dbReference type="Proteomes" id="UP000292858"/>
    </source>
</evidence>
<accession>A0A4Q9B330</accession>
<dbReference type="GO" id="GO:0003700">
    <property type="term" value="F:DNA-binding transcription factor activity"/>
    <property type="evidence" value="ECO:0007669"/>
    <property type="project" value="InterPro"/>
</dbReference>
<dbReference type="InterPro" id="IPR039422">
    <property type="entry name" value="MarR/SlyA-like"/>
</dbReference>
<evidence type="ECO:0000259" key="4">
    <source>
        <dbReference type="PROSITE" id="PS50995"/>
    </source>
</evidence>
<evidence type="ECO:0000256" key="1">
    <source>
        <dbReference type="ARBA" id="ARBA00023015"/>
    </source>
</evidence>
<feature type="domain" description="HTH marR-type" evidence="4">
    <location>
        <begin position="10"/>
        <end position="142"/>
    </location>
</feature>
<dbReference type="Pfam" id="PF12802">
    <property type="entry name" value="MarR_2"/>
    <property type="match status" value="1"/>
</dbReference>
<dbReference type="PANTHER" id="PTHR33164">
    <property type="entry name" value="TRANSCRIPTIONAL REGULATOR, MARR FAMILY"/>
    <property type="match status" value="1"/>
</dbReference>
<dbReference type="EMBL" id="SIJL01000009">
    <property type="protein sequence ID" value="TBH20061.1"/>
    <property type="molecule type" value="Genomic_DNA"/>
</dbReference>
<keyword evidence="2" id="KW-0238">DNA-binding</keyword>
<keyword evidence="1" id="KW-0805">Transcription regulation</keyword>
<keyword evidence="3" id="KW-0804">Transcription</keyword>
<dbReference type="InterPro" id="IPR023187">
    <property type="entry name" value="Tscrpt_reg_MarR-type_CS"/>
</dbReference>
<dbReference type="Proteomes" id="UP000292858">
    <property type="component" value="Unassembled WGS sequence"/>
</dbReference>
<name>A0A4Q9B330_9DEIN</name>
<protein>
    <submittedName>
        <fullName evidence="5">MarR family transcriptional regulator</fullName>
    </submittedName>
</protein>
<dbReference type="PROSITE" id="PS01117">
    <property type="entry name" value="HTH_MARR_1"/>
    <property type="match status" value="1"/>
</dbReference>
<keyword evidence="6" id="KW-1185">Reference proteome</keyword>
<dbReference type="OrthoDB" id="5522755at2"/>
<dbReference type="AlphaFoldDB" id="A0A4Q9B330"/>
<proteinExistence type="predicted"/>
<dbReference type="PANTHER" id="PTHR33164:SF43">
    <property type="entry name" value="HTH-TYPE TRANSCRIPTIONAL REPRESSOR YETL"/>
    <property type="match status" value="1"/>
</dbReference>
<dbReference type="GO" id="GO:0006950">
    <property type="term" value="P:response to stress"/>
    <property type="evidence" value="ECO:0007669"/>
    <property type="project" value="TreeGrafter"/>
</dbReference>
<dbReference type="SUPFAM" id="SSF46785">
    <property type="entry name" value="Winged helix' DNA-binding domain"/>
    <property type="match status" value="1"/>
</dbReference>
<evidence type="ECO:0000256" key="3">
    <source>
        <dbReference type="ARBA" id="ARBA00023163"/>
    </source>
</evidence>
<organism evidence="5 6">
    <name type="scientific">Thermus thermamylovorans</name>
    <dbReference type="NCBI Taxonomy" id="2509362"/>
    <lineage>
        <taxon>Bacteria</taxon>
        <taxon>Thermotogati</taxon>
        <taxon>Deinococcota</taxon>
        <taxon>Deinococci</taxon>
        <taxon>Thermales</taxon>
        <taxon>Thermaceae</taxon>
        <taxon>Thermus</taxon>
    </lineage>
</organism>
<dbReference type="InterPro" id="IPR036388">
    <property type="entry name" value="WH-like_DNA-bd_sf"/>
</dbReference>
<evidence type="ECO:0000256" key="2">
    <source>
        <dbReference type="ARBA" id="ARBA00023125"/>
    </source>
</evidence>
<dbReference type="PROSITE" id="PS50995">
    <property type="entry name" value="HTH_MARR_2"/>
    <property type="match status" value="1"/>
</dbReference>
<dbReference type="InterPro" id="IPR000835">
    <property type="entry name" value="HTH_MarR-typ"/>
</dbReference>
<dbReference type="SMART" id="SM00347">
    <property type="entry name" value="HTH_MARR"/>
    <property type="match status" value="1"/>
</dbReference>
<gene>
    <name evidence="5" type="ORF">ETP66_07910</name>
</gene>
<reference evidence="5 6" key="1">
    <citation type="submission" date="2019-02" db="EMBL/GenBank/DDBJ databases">
        <title>Thermus sp. a novel from hot spring.</title>
        <authorList>
            <person name="Zhao Z."/>
        </authorList>
    </citation>
    <scope>NUCLEOTIDE SEQUENCE [LARGE SCALE GENOMIC DNA]</scope>
    <source>
        <strain evidence="5 6">CFH 72773T</strain>
    </source>
</reference>
<comment type="caution">
    <text evidence="5">The sequence shown here is derived from an EMBL/GenBank/DDBJ whole genome shotgun (WGS) entry which is preliminary data.</text>
</comment>
<evidence type="ECO:0000313" key="5">
    <source>
        <dbReference type="EMBL" id="TBH20061.1"/>
    </source>
</evidence>
<dbReference type="GO" id="GO:0003677">
    <property type="term" value="F:DNA binding"/>
    <property type="evidence" value="ECO:0007669"/>
    <property type="project" value="UniProtKB-KW"/>
</dbReference>